<feature type="domain" description="RNase H type-1" evidence="9">
    <location>
        <begin position="304"/>
        <end position="446"/>
    </location>
</feature>
<dbReference type="Proteomes" id="UP001215151">
    <property type="component" value="Unassembled WGS sequence"/>
</dbReference>
<evidence type="ECO:0000313" key="10">
    <source>
        <dbReference type="EMBL" id="KAJ8495150.1"/>
    </source>
</evidence>
<dbReference type="InterPro" id="IPR002156">
    <property type="entry name" value="RNaseH_domain"/>
</dbReference>
<keyword evidence="5" id="KW-0479">Metal-binding</keyword>
<evidence type="ECO:0000259" key="9">
    <source>
        <dbReference type="PROSITE" id="PS50879"/>
    </source>
</evidence>
<keyword evidence="6" id="KW-0255">Endonuclease</keyword>
<keyword evidence="4" id="KW-0540">Nuclease</keyword>
<organism evidence="10 11">
    <name type="scientific">Trametes cubensis</name>
    <dbReference type="NCBI Taxonomy" id="1111947"/>
    <lineage>
        <taxon>Eukaryota</taxon>
        <taxon>Fungi</taxon>
        <taxon>Dikarya</taxon>
        <taxon>Basidiomycota</taxon>
        <taxon>Agaricomycotina</taxon>
        <taxon>Agaricomycetes</taxon>
        <taxon>Polyporales</taxon>
        <taxon>Polyporaceae</taxon>
        <taxon>Trametes</taxon>
    </lineage>
</organism>
<reference evidence="10" key="1">
    <citation type="submission" date="2022-11" db="EMBL/GenBank/DDBJ databases">
        <title>Genome Sequence of Cubamyces cubensis.</title>
        <authorList>
            <person name="Buettner E."/>
        </authorList>
    </citation>
    <scope>NUCLEOTIDE SEQUENCE</scope>
    <source>
        <strain evidence="10">MPL-01</strain>
    </source>
</reference>
<name>A0AAD7U1B6_9APHY</name>
<dbReference type="InterPro" id="IPR012337">
    <property type="entry name" value="RNaseH-like_sf"/>
</dbReference>
<accession>A0AAD7U1B6</accession>
<dbReference type="GO" id="GO:0043137">
    <property type="term" value="P:DNA replication, removal of RNA primer"/>
    <property type="evidence" value="ECO:0007669"/>
    <property type="project" value="TreeGrafter"/>
</dbReference>
<dbReference type="GO" id="GO:0003676">
    <property type="term" value="F:nucleic acid binding"/>
    <property type="evidence" value="ECO:0007669"/>
    <property type="project" value="InterPro"/>
</dbReference>
<dbReference type="CDD" id="cd09280">
    <property type="entry name" value="RNase_HI_eukaryote_like"/>
    <property type="match status" value="1"/>
</dbReference>
<evidence type="ECO:0000256" key="1">
    <source>
        <dbReference type="ARBA" id="ARBA00000077"/>
    </source>
</evidence>
<dbReference type="InterPro" id="IPR036397">
    <property type="entry name" value="RNaseH_sf"/>
</dbReference>
<evidence type="ECO:0000256" key="7">
    <source>
        <dbReference type="ARBA" id="ARBA00022801"/>
    </source>
</evidence>
<evidence type="ECO:0000256" key="3">
    <source>
        <dbReference type="ARBA" id="ARBA00012180"/>
    </source>
</evidence>
<comment type="similarity">
    <text evidence="2">Belongs to the RNase H family.</text>
</comment>
<evidence type="ECO:0000256" key="4">
    <source>
        <dbReference type="ARBA" id="ARBA00022722"/>
    </source>
</evidence>
<dbReference type="EC" id="3.1.26.4" evidence="3"/>
<proteinExistence type="inferred from homology"/>
<dbReference type="PANTHER" id="PTHR10642:SF26">
    <property type="entry name" value="RIBONUCLEASE H1"/>
    <property type="match status" value="1"/>
</dbReference>
<comment type="catalytic activity">
    <reaction evidence="1">
        <text>Endonucleolytic cleavage to 5'-phosphomonoester.</text>
        <dbReference type="EC" id="3.1.26.4"/>
    </reaction>
</comment>
<protein>
    <recommendedName>
        <fullName evidence="3">ribonuclease H</fullName>
        <ecNumber evidence="3">3.1.26.4</ecNumber>
    </recommendedName>
</protein>
<evidence type="ECO:0000313" key="11">
    <source>
        <dbReference type="Proteomes" id="UP001215151"/>
    </source>
</evidence>
<keyword evidence="11" id="KW-1185">Reference proteome</keyword>
<dbReference type="InterPro" id="IPR050092">
    <property type="entry name" value="RNase_H"/>
</dbReference>
<evidence type="ECO:0000256" key="5">
    <source>
        <dbReference type="ARBA" id="ARBA00022723"/>
    </source>
</evidence>
<feature type="region of interest" description="Disordered" evidence="8">
    <location>
        <begin position="235"/>
        <end position="264"/>
    </location>
</feature>
<sequence length="527" mass="59873">MPNEIVKRLEKQIRTFMWGEEKKPSIARDILCAPMEEGEIGLLDLEARNEAIELMWLKDYLNLTEHRETWTYLADALLARAAASGDRNVDEDARTNAYLQKWDVSTRRTAGLPDKLKRMVKVAKKYNVGPDAPNPTQAVRALMPIWYHCAADGDSRGPNSKSGKCLRKKHGVRTVGQCMTLIEERSQLAGNQHRRNANCECIPCTRDRIDRGCDNPARCTTAAEKLIRTIYPKWNPRREPQKDSLSITKSGRERNKLAQEENGRITFDPSVTQGTPLATIFRVFRKYDQVQQAATRLPRPYQLDNQEIEIFTDGSCLKNGRMDAQAGSGIWVGEGSPQNRAERVPYENQTNQTGELYAVMLAHKATPPYIPLHIVTDSKYVVRGLTHWVADWEDKGWIGIENANVIQDVVAALRSRSARTTLRWVKGHSGELGNERADRLAAQGAEMDRPYLPNTLPQDRRYLKDGAQLSKLTQKLAYRGIRDAKQRKHSLNVKTSERIRGIIDEVQRYDGNKNKNSASGRQFRAKQ</sequence>
<dbReference type="EMBL" id="JAPEVG010000027">
    <property type="protein sequence ID" value="KAJ8495150.1"/>
    <property type="molecule type" value="Genomic_DNA"/>
</dbReference>
<keyword evidence="7" id="KW-0378">Hydrolase</keyword>
<dbReference type="SUPFAM" id="SSF53098">
    <property type="entry name" value="Ribonuclease H-like"/>
    <property type="match status" value="1"/>
</dbReference>
<evidence type="ECO:0000256" key="8">
    <source>
        <dbReference type="SAM" id="MobiDB-lite"/>
    </source>
</evidence>
<dbReference type="Gene3D" id="3.30.420.10">
    <property type="entry name" value="Ribonuclease H-like superfamily/Ribonuclease H"/>
    <property type="match status" value="1"/>
</dbReference>
<dbReference type="PANTHER" id="PTHR10642">
    <property type="entry name" value="RIBONUCLEASE H1"/>
    <property type="match status" value="1"/>
</dbReference>
<dbReference type="GO" id="GO:0004523">
    <property type="term" value="F:RNA-DNA hybrid ribonuclease activity"/>
    <property type="evidence" value="ECO:0007669"/>
    <property type="project" value="UniProtKB-EC"/>
</dbReference>
<evidence type="ECO:0000256" key="6">
    <source>
        <dbReference type="ARBA" id="ARBA00022759"/>
    </source>
</evidence>
<dbReference type="GO" id="GO:0046872">
    <property type="term" value="F:metal ion binding"/>
    <property type="evidence" value="ECO:0007669"/>
    <property type="project" value="UniProtKB-KW"/>
</dbReference>
<gene>
    <name evidence="10" type="ORF">ONZ51_g1845</name>
</gene>
<comment type="caution">
    <text evidence="10">The sequence shown here is derived from an EMBL/GenBank/DDBJ whole genome shotgun (WGS) entry which is preliminary data.</text>
</comment>
<feature type="compositionally biased region" description="Basic and acidic residues" evidence="8">
    <location>
        <begin position="250"/>
        <end position="263"/>
    </location>
</feature>
<dbReference type="AlphaFoldDB" id="A0AAD7U1B6"/>
<dbReference type="Pfam" id="PF00075">
    <property type="entry name" value="RNase_H"/>
    <property type="match status" value="1"/>
</dbReference>
<evidence type="ECO:0000256" key="2">
    <source>
        <dbReference type="ARBA" id="ARBA00005300"/>
    </source>
</evidence>
<dbReference type="PROSITE" id="PS50879">
    <property type="entry name" value="RNASE_H_1"/>
    <property type="match status" value="1"/>
</dbReference>